<dbReference type="Proteomes" id="UP000003688">
    <property type="component" value="Unassembled WGS sequence"/>
</dbReference>
<evidence type="ECO:0000313" key="3">
    <source>
        <dbReference type="Proteomes" id="UP000003688"/>
    </source>
</evidence>
<name>B9XJQ0_PEDPL</name>
<comment type="caution">
    <text evidence="2">The sequence shown here is derived from an EMBL/GenBank/DDBJ whole genome shotgun (WGS) entry which is preliminary data.</text>
</comment>
<sequence length="770" mass="78052" precursor="true">MKCKSLLLLGAVLASLFTAVTPVVAQGTLFTYQGRLNTSGSPANGLYDFRFKVYLDSLGTAQVGSAFVTNAIPTTNGLFTTGIDFGAGVFTGSNYWLEVDVRTNGVGSYTVLTPLQPVTPTPYAIFANTASNLTGTLPATQLSGAVPSANLSGSYGSAVTFNNANGNFSGNGSGLTGVNAATLNGLNSSSFWRTGGNTNTVPGSNYLGTADNQPLEVRVNNTRVMRFEPDTRGLNAGNVIGGYISNSVAQPSSGSDVIVGGGYSGGPNLIYSNSSGVFIGAGSGNVVGPNVNDAAILGGFGNNIQGWDSTISGGQFNSIQLNASLASIGGGNLNTIGYGAGGAIIGGGYTNTIQAYADHSIIAGGWQNMIETNAYESVISGGEFNDLQQGSLWSVIAGGESNTNGASYSFIAGGINNTIQSGAYYSTIGGGSGNLIQTNANFAIISGGQGNVIQPSSSYSYSVIDGGFDNTIQTNVNFAVIGGGWFNQVLTNGSFSTIGGGIGNVASGLGAVIGGGSLIAYSNYNASYRANLASGLSSVVPGGAGNSAAGKFSMAAGFRAFALQDGTFAWGDSQNADLISTSPNQFLVRASGGVGINTNNPGANALSVSGSALVTGSMQVAGPAQVTGTFRSGSEIGTSELPSPAGLVVRRVNSTNVTSGLVIARTDTVLLERDGTHGGFYIGVLPSSGNVTVACMGINSSGTPINFYTTFGNSASGQSQQIYTDAQNVVHFECTFGRTYDAGQHLTTVTLSRYGADYYWSGTLTSTYNQ</sequence>
<accession>B9XJQ0</accession>
<organism evidence="2 3">
    <name type="scientific">Pedosphaera parvula (strain Ellin514)</name>
    <dbReference type="NCBI Taxonomy" id="320771"/>
    <lineage>
        <taxon>Bacteria</taxon>
        <taxon>Pseudomonadati</taxon>
        <taxon>Verrucomicrobiota</taxon>
        <taxon>Pedosphaerae</taxon>
        <taxon>Pedosphaerales</taxon>
        <taxon>Pedosphaeraceae</taxon>
        <taxon>Pedosphaera</taxon>
    </lineage>
</organism>
<keyword evidence="3" id="KW-1185">Reference proteome</keyword>
<evidence type="ECO:0000313" key="2">
    <source>
        <dbReference type="EMBL" id="EEF59926.1"/>
    </source>
</evidence>
<dbReference type="Gene3D" id="2.150.10.10">
    <property type="entry name" value="Serralysin-like metalloprotease, C-terminal"/>
    <property type="match status" value="1"/>
</dbReference>
<keyword evidence="1" id="KW-0732">Signal</keyword>
<evidence type="ECO:0000256" key="1">
    <source>
        <dbReference type="SAM" id="SignalP"/>
    </source>
</evidence>
<dbReference type="OrthoDB" id="166852at2"/>
<protein>
    <submittedName>
        <fullName evidence="2">Uncharacterized protein</fullName>
    </submittedName>
</protein>
<dbReference type="STRING" id="320771.Cflav_PD2730"/>
<dbReference type="AlphaFoldDB" id="B9XJQ0"/>
<proteinExistence type="predicted"/>
<dbReference type="RefSeq" id="WP_007416043.1">
    <property type="nucleotide sequence ID" value="NZ_ABOX02000022.1"/>
</dbReference>
<reference evidence="2 3" key="1">
    <citation type="journal article" date="2011" name="J. Bacteriol.">
        <title>Genome sequence of 'Pedosphaera parvula' Ellin514, an aerobic Verrucomicrobial isolate from pasture soil.</title>
        <authorList>
            <person name="Kant R."/>
            <person name="van Passel M.W."/>
            <person name="Sangwan P."/>
            <person name="Palva A."/>
            <person name="Lucas S."/>
            <person name="Copeland A."/>
            <person name="Lapidus A."/>
            <person name="Glavina Del Rio T."/>
            <person name="Dalin E."/>
            <person name="Tice H."/>
            <person name="Bruce D."/>
            <person name="Goodwin L."/>
            <person name="Pitluck S."/>
            <person name="Chertkov O."/>
            <person name="Larimer F.W."/>
            <person name="Land M.L."/>
            <person name="Hauser L."/>
            <person name="Brettin T.S."/>
            <person name="Detter J.C."/>
            <person name="Han S."/>
            <person name="de Vos W.M."/>
            <person name="Janssen P.H."/>
            <person name="Smidt H."/>
        </authorList>
    </citation>
    <scope>NUCLEOTIDE SEQUENCE [LARGE SCALE GENOMIC DNA]</scope>
    <source>
        <strain evidence="2 3">Ellin514</strain>
    </source>
</reference>
<dbReference type="InterPro" id="IPR011049">
    <property type="entry name" value="Serralysin-like_metalloprot_C"/>
</dbReference>
<feature type="chain" id="PRO_5002893245" evidence="1">
    <location>
        <begin position="26"/>
        <end position="770"/>
    </location>
</feature>
<gene>
    <name evidence="2" type="ORF">Cflav_PD2730</name>
</gene>
<dbReference type="EMBL" id="ABOX02000022">
    <property type="protein sequence ID" value="EEF59926.1"/>
    <property type="molecule type" value="Genomic_DNA"/>
</dbReference>
<feature type="signal peptide" evidence="1">
    <location>
        <begin position="1"/>
        <end position="25"/>
    </location>
</feature>